<dbReference type="Gene3D" id="3.40.190.10">
    <property type="entry name" value="Periplasmic binding protein-like II"/>
    <property type="match status" value="2"/>
</dbReference>
<comment type="similarity">
    <text evidence="1">Belongs to the bacterial solute-binding protein 1 family.</text>
</comment>
<evidence type="ECO:0000313" key="3">
    <source>
        <dbReference type="EMBL" id="NYG60369.1"/>
    </source>
</evidence>
<proteinExistence type="inferred from homology"/>
<dbReference type="PANTHER" id="PTHR43649">
    <property type="entry name" value="ARABINOSE-BINDING PROTEIN-RELATED"/>
    <property type="match status" value="1"/>
</dbReference>
<dbReference type="SUPFAM" id="SSF53850">
    <property type="entry name" value="Periplasmic binding protein-like II"/>
    <property type="match status" value="1"/>
</dbReference>
<evidence type="ECO:0000256" key="1">
    <source>
        <dbReference type="ARBA" id="ARBA00008520"/>
    </source>
</evidence>
<gene>
    <name evidence="3" type="ORF">BJ980_003292</name>
</gene>
<keyword evidence="2" id="KW-0813">Transport</keyword>
<accession>A0A7Y9S5Y6</accession>
<dbReference type="PANTHER" id="PTHR43649:SF29">
    <property type="entry name" value="OSMOPROTECTIVE COMPOUNDS-BINDING PROTEIN GGTB"/>
    <property type="match status" value="1"/>
</dbReference>
<name>A0A7Y9S5Y6_9ACTN</name>
<sequence length="432" mass="46920">MTAGLSGCFLNDPNDAESGLGGNAFATGGTQDGDGKVQIMGTFGGPEQKALLASLEDFEKESGIEIDYVSEKDLPTVIKQKAKAGDTPDIALFPQPGGLLELADEGHIQPIDTYLDYDALEKSLVPGFLEAARLNGRVYGAPMKMAVKSLVFYPKKAYEKAGYDTAPKSLEEMRQIAGEMKADGTAPWCMGWNDAQNTGWVGTDWIEEFVLREAGPDVYDEWVDHDIAFDDPQIIKAFEAFKKTVLADGQTYGGTKTILNTNFGESITPEFSSPPKCFWHRQGDFILSFLPKKIGANVDEEVGVFVLPPSESGFKGQPILGGGDTAALFNGNDKEAIEVMKFLTSDEFGGPWAKAGGWLSPHQSFDAEQYSSEMTKQIAEIVAQVDVFRFDASDLMPKAVGSDSFWDGMVAFAKGESAAKVTKRIDESWPEE</sequence>
<evidence type="ECO:0000313" key="4">
    <source>
        <dbReference type="Proteomes" id="UP000540656"/>
    </source>
</evidence>
<organism evidence="3 4">
    <name type="scientific">Nocardioides daedukensis</name>
    <dbReference type="NCBI Taxonomy" id="634462"/>
    <lineage>
        <taxon>Bacteria</taxon>
        <taxon>Bacillati</taxon>
        <taxon>Actinomycetota</taxon>
        <taxon>Actinomycetes</taxon>
        <taxon>Propionibacteriales</taxon>
        <taxon>Nocardioidaceae</taxon>
        <taxon>Nocardioides</taxon>
    </lineage>
</organism>
<dbReference type="AlphaFoldDB" id="A0A7Y9S5Y6"/>
<keyword evidence="4" id="KW-1185">Reference proteome</keyword>
<dbReference type="InterPro" id="IPR050490">
    <property type="entry name" value="Bact_solute-bd_prot1"/>
</dbReference>
<dbReference type="RefSeq" id="WP_218855555.1">
    <property type="nucleotide sequence ID" value="NZ_JACCAA010000001.1"/>
</dbReference>
<dbReference type="EMBL" id="JACCAA010000001">
    <property type="protein sequence ID" value="NYG60369.1"/>
    <property type="molecule type" value="Genomic_DNA"/>
</dbReference>
<dbReference type="Pfam" id="PF01547">
    <property type="entry name" value="SBP_bac_1"/>
    <property type="match status" value="1"/>
</dbReference>
<comment type="caution">
    <text evidence="3">The sequence shown here is derived from an EMBL/GenBank/DDBJ whole genome shotgun (WGS) entry which is preliminary data.</text>
</comment>
<protein>
    <submittedName>
        <fullName evidence="3">Alpha-glucoside transport system substrate-binding protein</fullName>
    </submittedName>
</protein>
<dbReference type="InterPro" id="IPR006059">
    <property type="entry name" value="SBP"/>
</dbReference>
<reference evidence="3 4" key="1">
    <citation type="submission" date="2020-07" db="EMBL/GenBank/DDBJ databases">
        <title>Sequencing the genomes of 1000 actinobacteria strains.</title>
        <authorList>
            <person name="Klenk H.-P."/>
        </authorList>
    </citation>
    <scope>NUCLEOTIDE SEQUENCE [LARGE SCALE GENOMIC DNA]</scope>
    <source>
        <strain evidence="3 4">DSM 23819</strain>
    </source>
</reference>
<evidence type="ECO:0000256" key="2">
    <source>
        <dbReference type="ARBA" id="ARBA00022448"/>
    </source>
</evidence>
<dbReference type="Proteomes" id="UP000540656">
    <property type="component" value="Unassembled WGS sequence"/>
</dbReference>